<evidence type="ECO:0000313" key="2">
    <source>
        <dbReference type="Proteomes" id="UP000000763"/>
    </source>
</evidence>
<reference evidence="2" key="2">
    <citation type="journal article" date="2008" name="Nucleic Acids Res.">
        <title>The rice annotation project database (RAP-DB): 2008 update.</title>
        <authorList>
            <consortium name="The rice annotation project (RAP)"/>
        </authorList>
    </citation>
    <scope>GENOME REANNOTATION</scope>
    <source>
        <strain evidence="2">cv. Nipponbare</strain>
    </source>
</reference>
<gene>
    <name evidence="1" type="primary">OJ1538_H05.25</name>
</gene>
<reference evidence="2" key="1">
    <citation type="journal article" date="2005" name="Nature">
        <title>The map-based sequence of the rice genome.</title>
        <authorList>
            <consortium name="International rice genome sequencing project (IRGSP)"/>
            <person name="Matsumoto T."/>
            <person name="Wu J."/>
            <person name="Kanamori H."/>
            <person name="Katayose Y."/>
            <person name="Fujisawa M."/>
            <person name="Namiki N."/>
            <person name="Mizuno H."/>
            <person name="Yamamoto K."/>
            <person name="Antonio B.A."/>
            <person name="Baba T."/>
            <person name="Sakata K."/>
            <person name="Nagamura Y."/>
            <person name="Aoki H."/>
            <person name="Arikawa K."/>
            <person name="Arita K."/>
            <person name="Bito T."/>
            <person name="Chiden Y."/>
            <person name="Fujitsuka N."/>
            <person name="Fukunaka R."/>
            <person name="Hamada M."/>
            <person name="Harada C."/>
            <person name="Hayashi A."/>
            <person name="Hijishita S."/>
            <person name="Honda M."/>
            <person name="Hosokawa S."/>
            <person name="Ichikawa Y."/>
            <person name="Idonuma A."/>
            <person name="Iijima M."/>
            <person name="Ikeda M."/>
            <person name="Ikeno M."/>
            <person name="Ito K."/>
            <person name="Ito S."/>
            <person name="Ito T."/>
            <person name="Ito Y."/>
            <person name="Ito Y."/>
            <person name="Iwabuchi A."/>
            <person name="Kamiya K."/>
            <person name="Karasawa W."/>
            <person name="Kurita K."/>
            <person name="Katagiri S."/>
            <person name="Kikuta A."/>
            <person name="Kobayashi H."/>
            <person name="Kobayashi N."/>
            <person name="Machita K."/>
            <person name="Maehara T."/>
            <person name="Masukawa M."/>
            <person name="Mizubayashi T."/>
            <person name="Mukai Y."/>
            <person name="Nagasaki H."/>
            <person name="Nagata Y."/>
            <person name="Naito S."/>
            <person name="Nakashima M."/>
            <person name="Nakama Y."/>
            <person name="Nakamichi Y."/>
            <person name="Nakamura M."/>
            <person name="Meguro A."/>
            <person name="Negishi M."/>
            <person name="Ohta I."/>
            <person name="Ohta T."/>
            <person name="Okamoto M."/>
            <person name="Ono N."/>
            <person name="Saji S."/>
            <person name="Sakaguchi M."/>
            <person name="Sakai K."/>
            <person name="Shibata M."/>
            <person name="Shimokawa T."/>
            <person name="Song J."/>
            <person name="Takazaki Y."/>
            <person name="Terasawa K."/>
            <person name="Tsugane M."/>
            <person name="Tsuji K."/>
            <person name="Ueda S."/>
            <person name="Waki K."/>
            <person name="Yamagata H."/>
            <person name="Yamamoto M."/>
            <person name="Yamamoto S."/>
            <person name="Yamane H."/>
            <person name="Yoshiki S."/>
            <person name="Yoshihara R."/>
            <person name="Yukawa K."/>
            <person name="Zhong H."/>
            <person name="Yano M."/>
            <person name="Yuan Q."/>
            <person name="Ouyang S."/>
            <person name="Liu J."/>
            <person name="Jones K.M."/>
            <person name="Gansberger K."/>
            <person name="Moffat K."/>
            <person name="Hill J."/>
            <person name="Bera J."/>
            <person name="Fadrosh D."/>
            <person name="Jin S."/>
            <person name="Johri S."/>
            <person name="Kim M."/>
            <person name="Overton L."/>
            <person name="Reardon M."/>
            <person name="Tsitrin T."/>
            <person name="Vuong H."/>
            <person name="Weaver B."/>
            <person name="Ciecko A."/>
            <person name="Tallon L."/>
            <person name="Jackson J."/>
            <person name="Pai G."/>
            <person name="Aken S.V."/>
            <person name="Utterback T."/>
            <person name="Reidmuller S."/>
            <person name="Feldblyum T."/>
            <person name="Hsiao J."/>
            <person name="Zismann V."/>
            <person name="Iobst S."/>
            <person name="de Vazeille A.R."/>
            <person name="Buell C.R."/>
            <person name="Ying K."/>
            <person name="Li Y."/>
            <person name="Lu T."/>
            <person name="Huang Y."/>
            <person name="Zhao Q."/>
            <person name="Feng Q."/>
            <person name="Zhang L."/>
            <person name="Zhu J."/>
            <person name="Weng Q."/>
            <person name="Mu J."/>
            <person name="Lu Y."/>
            <person name="Fan D."/>
            <person name="Liu Y."/>
            <person name="Guan J."/>
            <person name="Zhang Y."/>
            <person name="Yu S."/>
            <person name="Liu X."/>
            <person name="Zhang Y."/>
            <person name="Hong G."/>
            <person name="Han B."/>
            <person name="Choisne N."/>
            <person name="Demange N."/>
            <person name="Orjeda G."/>
            <person name="Samain S."/>
            <person name="Cattolico L."/>
            <person name="Pelletier E."/>
            <person name="Couloux A."/>
            <person name="Segurens B."/>
            <person name="Wincker P."/>
            <person name="D'Hont A."/>
            <person name="Scarpelli C."/>
            <person name="Weissenbach J."/>
            <person name="Salanoubat M."/>
            <person name="Quetier F."/>
            <person name="Yu Y."/>
            <person name="Kim H.R."/>
            <person name="Rambo T."/>
            <person name="Currie J."/>
            <person name="Collura K."/>
            <person name="Luo M."/>
            <person name="Yang T."/>
            <person name="Ammiraju J.S.S."/>
            <person name="Engler F."/>
            <person name="Soderlund C."/>
            <person name="Wing R.A."/>
            <person name="Palmer L.E."/>
            <person name="de la Bastide M."/>
            <person name="Spiegel L."/>
            <person name="Nascimento L."/>
            <person name="Zutavern T."/>
            <person name="O'Shaughnessy A."/>
            <person name="Dike S."/>
            <person name="Dedhia N."/>
            <person name="Preston R."/>
            <person name="Balija V."/>
            <person name="McCombie W.R."/>
            <person name="Chow T."/>
            <person name="Chen H."/>
            <person name="Chung M."/>
            <person name="Chen C."/>
            <person name="Shaw J."/>
            <person name="Wu H."/>
            <person name="Hsiao K."/>
            <person name="Chao Y."/>
            <person name="Chu M."/>
            <person name="Cheng C."/>
            <person name="Hour A."/>
            <person name="Lee P."/>
            <person name="Lin S."/>
            <person name="Lin Y."/>
            <person name="Liou J."/>
            <person name="Liu S."/>
            <person name="Hsing Y."/>
            <person name="Raghuvanshi S."/>
            <person name="Mohanty A."/>
            <person name="Bharti A.K."/>
            <person name="Gaur A."/>
            <person name="Gupta V."/>
            <person name="Kumar D."/>
            <person name="Ravi V."/>
            <person name="Vij S."/>
            <person name="Kapur A."/>
            <person name="Khurana P."/>
            <person name="Khurana P."/>
            <person name="Khurana J.P."/>
            <person name="Tyagi A.K."/>
            <person name="Gaikwad K."/>
            <person name="Singh A."/>
            <person name="Dalal V."/>
            <person name="Srivastava S."/>
            <person name="Dixit A."/>
            <person name="Pal A.K."/>
            <person name="Ghazi I.A."/>
            <person name="Yadav M."/>
            <person name="Pandit A."/>
            <person name="Bhargava A."/>
            <person name="Sureshbabu K."/>
            <person name="Batra K."/>
            <person name="Sharma T.R."/>
            <person name="Mohapatra T."/>
            <person name="Singh N.K."/>
            <person name="Messing J."/>
            <person name="Nelson A.B."/>
            <person name="Fuks G."/>
            <person name="Kavchok S."/>
            <person name="Keizer G."/>
            <person name="Linton E."/>
            <person name="Llaca V."/>
            <person name="Song R."/>
            <person name="Tanyolac B."/>
            <person name="Young S."/>
            <person name="Ho-Il K."/>
            <person name="Hahn J.H."/>
            <person name="Sangsakoo G."/>
            <person name="Vanavichit A."/>
            <person name="de Mattos Luiz.A.T."/>
            <person name="Zimmer P.D."/>
            <person name="Malone G."/>
            <person name="Dellagostin O."/>
            <person name="de Oliveira A.C."/>
            <person name="Bevan M."/>
            <person name="Bancroft I."/>
            <person name="Minx P."/>
            <person name="Cordum H."/>
            <person name="Wilson R."/>
            <person name="Cheng Z."/>
            <person name="Jin W."/>
            <person name="Jiang J."/>
            <person name="Leong S.A."/>
            <person name="Iwama H."/>
            <person name="Gojobori T."/>
            <person name="Itoh T."/>
            <person name="Niimura Y."/>
            <person name="Fujii Y."/>
            <person name="Habara T."/>
            <person name="Sakai H."/>
            <person name="Sato Y."/>
            <person name="Wilson G."/>
            <person name="Kumar K."/>
            <person name="McCouch S."/>
            <person name="Juretic N."/>
            <person name="Hoen D."/>
            <person name="Wright S."/>
            <person name="Bruskiewich R."/>
            <person name="Bureau T."/>
            <person name="Miyao A."/>
            <person name="Hirochika H."/>
            <person name="Nishikawa T."/>
            <person name="Kadowaki K."/>
            <person name="Sugiura M."/>
            <person name="Burr B."/>
            <person name="Sasaki T."/>
        </authorList>
    </citation>
    <scope>NUCLEOTIDE SEQUENCE [LARGE SCALE GENOMIC DNA]</scope>
    <source>
        <strain evidence="2">cv. Nipponbare</strain>
    </source>
</reference>
<name>Q6ETB6_ORYSJ</name>
<organism evidence="1 2">
    <name type="scientific">Oryza sativa subsp. japonica</name>
    <name type="common">Rice</name>
    <dbReference type="NCBI Taxonomy" id="39947"/>
    <lineage>
        <taxon>Eukaryota</taxon>
        <taxon>Viridiplantae</taxon>
        <taxon>Streptophyta</taxon>
        <taxon>Embryophyta</taxon>
        <taxon>Tracheophyta</taxon>
        <taxon>Spermatophyta</taxon>
        <taxon>Magnoliopsida</taxon>
        <taxon>Liliopsida</taxon>
        <taxon>Poales</taxon>
        <taxon>Poaceae</taxon>
        <taxon>BOP clade</taxon>
        <taxon>Oryzoideae</taxon>
        <taxon>Oryzeae</taxon>
        <taxon>Oryzinae</taxon>
        <taxon>Oryza</taxon>
        <taxon>Oryza sativa</taxon>
    </lineage>
</organism>
<proteinExistence type="predicted"/>
<evidence type="ECO:0000313" key="1">
    <source>
        <dbReference type="EMBL" id="BAD28104.1"/>
    </source>
</evidence>
<dbReference type="Proteomes" id="UP000000763">
    <property type="component" value="Chromosome 2"/>
</dbReference>
<sequence>MDAPDDVLMAIGGLKHIVVLKERDLTRITNTTPRHRNRALPLLSYERKPSIGLVLPSQGPTTPSRVVTPSLRDHAKHGWSTQHHSIKTRQKEMDTTTNINDYINNNKDYTEDEVTFAQVEMVYDNEQTGYVQML</sequence>
<dbReference type="EMBL" id="AP004855">
    <property type="protein sequence ID" value="BAD28104.1"/>
    <property type="molecule type" value="Genomic_DNA"/>
</dbReference>
<accession>Q6ETB6</accession>
<dbReference type="AlphaFoldDB" id="Q6ETB6"/>
<protein>
    <submittedName>
        <fullName evidence="1">Uncharacterized protein</fullName>
    </submittedName>
</protein>